<organism evidence="1 2">
    <name type="scientific">Schizophyllum amplum</name>
    <dbReference type="NCBI Taxonomy" id="97359"/>
    <lineage>
        <taxon>Eukaryota</taxon>
        <taxon>Fungi</taxon>
        <taxon>Dikarya</taxon>
        <taxon>Basidiomycota</taxon>
        <taxon>Agaricomycotina</taxon>
        <taxon>Agaricomycetes</taxon>
        <taxon>Agaricomycetidae</taxon>
        <taxon>Agaricales</taxon>
        <taxon>Schizophyllaceae</taxon>
        <taxon>Schizophyllum</taxon>
    </lineage>
</organism>
<gene>
    <name evidence="1" type="ORF">BD626DRAFT_273276</name>
</gene>
<protein>
    <submittedName>
        <fullName evidence="1">Uncharacterized protein</fullName>
    </submittedName>
</protein>
<evidence type="ECO:0000313" key="2">
    <source>
        <dbReference type="Proteomes" id="UP000320762"/>
    </source>
</evidence>
<comment type="caution">
    <text evidence="1">The sequence shown here is derived from an EMBL/GenBank/DDBJ whole genome shotgun (WGS) entry which is preliminary data.</text>
</comment>
<evidence type="ECO:0000313" key="1">
    <source>
        <dbReference type="EMBL" id="TRM63546.1"/>
    </source>
</evidence>
<dbReference type="Proteomes" id="UP000320762">
    <property type="component" value="Unassembled WGS sequence"/>
</dbReference>
<proteinExistence type="predicted"/>
<dbReference type="AlphaFoldDB" id="A0A550CFT8"/>
<name>A0A550CFT8_9AGAR</name>
<dbReference type="EMBL" id="VDMD01000009">
    <property type="protein sequence ID" value="TRM63546.1"/>
    <property type="molecule type" value="Genomic_DNA"/>
</dbReference>
<accession>A0A550CFT8</accession>
<keyword evidence="2" id="KW-1185">Reference proteome</keyword>
<sequence>MAEEPRQRYLLPSALLSVRNVFPVRYTRAEAGLYIDVMRCITLPLGRVRRTDSPLAASLLSSAISHLDSPTLRCMSCRDRLPSSLNSTSLSTPSDGAAKGSGRAFSLNGLFHIRAFLRLRALTKFRGFLLARVCPDVYTDSMALGRRATLPRTTLRAARPIQDS</sequence>
<reference evidence="1 2" key="1">
    <citation type="journal article" date="2019" name="New Phytol.">
        <title>Comparative genomics reveals unique wood-decay strategies and fruiting body development in the Schizophyllaceae.</title>
        <authorList>
            <person name="Almasi E."/>
            <person name="Sahu N."/>
            <person name="Krizsan K."/>
            <person name="Balint B."/>
            <person name="Kovacs G.M."/>
            <person name="Kiss B."/>
            <person name="Cseklye J."/>
            <person name="Drula E."/>
            <person name="Henrissat B."/>
            <person name="Nagy I."/>
            <person name="Chovatia M."/>
            <person name="Adam C."/>
            <person name="LaButti K."/>
            <person name="Lipzen A."/>
            <person name="Riley R."/>
            <person name="Grigoriev I.V."/>
            <person name="Nagy L.G."/>
        </authorList>
    </citation>
    <scope>NUCLEOTIDE SEQUENCE [LARGE SCALE GENOMIC DNA]</scope>
    <source>
        <strain evidence="1 2">NL-1724</strain>
    </source>
</reference>